<reference evidence="2 3" key="2">
    <citation type="submission" date="2024-05" db="EMBL/GenBank/DDBJ databases">
        <authorList>
            <person name="Chen Y."/>
            <person name="Shah S."/>
            <person name="Dougan E. K."/>
            <person name="Thang M."/>
            <person name="Chan C."/>
        </authorList>
    </citation>
    <scope>NUCLEOTIDE SEQUENCE [LARGE SCALE GENOMIC DNA]</scope>
</reference>
<evidence type="ECO:0000313" key="2">
    <source>
        <dbReference type="EMBL" id="CAL4772411.1"/>
    </source>
</evidence>
<organism evidence="1">
    <name type="scientific">Cladocopium goreaui</name>
    <dbReference type="NCBI Taxonomy" id="2562237"/>
    <lineage>
        <taxon>Eukaryota</taxon>
        <taxon>Sar</taxon>
        <taxon>Alveolata</taxon>
        <taxon>Dinophyceae</taxon>
        <taxon>Suessiales</taxon>
        <taxon>Symbiodiniaceae</taxon>
        <taxon>Cladocopium</taxon>
    </lineage>
</organism>
<dbReference type="InterPro" id="IPR029063">
    <property type="entry name" value="SAM-dependent_MTases_sf"/>
</dbReference>
<proteinExistence type="predicted"/>
<sequence>MRSIRRISEDLLLSLPQTEEVAVIYSGGCLARAGRMRRIPFSAKKLESGVLRFPVSRSRLKTCKKQSFNSCGEATNFQPTFSGVAFRPLKELPLISFEEKKKILGSAVPAPDEYRENHHDDQPLFWQESKPIALWLALLDELRIQSVFDVSAGSGALMEACLTRGIRYHGLCINKEHMSWVQAIADRAACGLISVQGSTLFSDDLAKAVKERFPEILQALACDADEVEILEPDSDDN</sequence>
<evidence type="ECO:0000313" key="1">
    <source>
        <dbReference type="EMBL" id="CAI3985099.1"/>
    </source>
</evidence>
<reference evidence="1" key="1">
    <citation type="submission" date="2022-10" db="EMBL/GenBank/DDBJ databases">
        <authorList>
            <person name="Chen Y."/>
            <person name="Dougan E. K."/>
            <person name="Chan C."/>
            <person name="Rhodes N."/>
            <person name="Thang M."/>
        </authorList>
    </citation>
    <scope>NUCLEOTIDE SEQUENCE</scope>
</reference>
<evidence type="ECO:0000313" key="3">
    <source>
        <dbReference type="Proteomes" id="UP001152797"/>
    </source>
</evidence>
<keyword evidence="2" id="KW-0808">Transferase</keyword>
<gene>
    <name evidence="1" type="ORF">C1SCF055_LOCUS12583</name>
</gene>
<dbReference type="EMBL" id="CAMXCT010000954">
    <property type="protein sequence ID" value="CAI3985099.1"/>
    <property type="molecule type" value="Genomic_DNA"/>
</dbReference>
<accession>A0A9P1FPT2</accession>
<dbReference type="SUPFAM" id="SSF53335">
    <property type="entry name" value="S-adenosyl-L-methionine-dependent methyltransferases"/>
    <property type="match status" value="1"/>
</dbReference>
<protein>
    <submittedName>
        <fullName evidence="2">Cyclin-dependent kinase-like 4</fullName>
    </submittedName>
</protein>
<keyword evidence="2" id="KW-0418">Kinase</keyword>
<name>A0A9P1FPT2_9DINO</name>
<comment type="caution">
    <text evidence="1">The sequence shown here is derived from an EMBL/GenBank/DDBJ whole genome shotgun (WGS) entry which is preliminary data.</text>
</comment>
<dbReference type="EMBL" id="CAMXCT020000954">
    <property type="protein sequence ID" value="CAL1138474.1"/>
    <property type="molecule type" value="Genomic_DNA"/>
</dbReference>
<dbReference type="AlphaFoldDB" id="A0A9P1FPT2"/>
<dbReference type="GO" id="GO:0016301">
    <property type="term" value="F:kinase activity"/>
    <property type="evidence" value="ECO:0007669"/>
    <property type="project" value="UniProtKB-KW"/>
</dbReference>
<dbReference type="EMBL" id="CAMXCT030000954">
    <property type="protein sequence ID" value="CAL4772411.1"/>
    <property type="molecule type" value="Genomic_DNA"/>
</dbReference>
<keyword evidence="3" id="KW-1185">Reference proteome</keyword>
<dbReference type="Proteomes" id="UP001152797">
    <property type="component" value="Unassembled WGS sequence"/>
</dbReference>